<evidence type="ECO:0000259" key="3">
    <source>
        <dbReference type="Pfam" id="PF26118"/>
    </source>
</evidence>
<sequence>MSRRGGGAVYEEHDYIREEVQRRQPVQVRERERPREYEEVDYIRRETTRESDRRPEFLRDDYDRPTGELVRIERETDTFSRPLERRPRSPSPVRYRERIVETSEQPVERVRTTRVVERERERSPSPPGQLRARVIETRERIPVRERSPSPIRYRERIIERERERSPSPARSERVRITETREEIRQAPSPASSPSPPPFIRAPPIHQEIITHHRHIDHVQARVPTPPPPPRRASPPRIRETDIDIHTSRNNTEVDIHTKNRTRKHRSTSRGRINFYDEDVIYEQERDKLKVRDNQLTLTRRRSVSARPPRKSINVDIRETESEADFYARKVDDRAYIGEAYNGATRDWAIVDVPPGTERVRMDGVGGGSQEITWQRYNGVRRSRFVPQATEVREEKALIEQPRREGGLEIDIHTSSRRRQGGMVYERDREYERVEEGSDRRVGFPRGPKNRVGDLWTEITKDLVVAEAIQQLGYDFEETEYFFYVLQYLRYEDVLQIVQLSEQIRRERQTRIYEIERERVRIERRDRERDEWERAERRRARALAQGQFDEERIIERDIIYEGRRPRRSGNW</sequence>
<feature type="compositionally biased region" description="Basic and acidic residues" evidence="2">
    <location>
        <begin position="68"/>
        <end position="87"/>
    </location>
</feature>
<feature type="compositionally biased region" description="Basic and acidic residues" evidence="2">
    <location>
        <begin position="161"/>
        <end position="184"/>
    </location>
</feature>
<evidence type="ECO:0000313" key="5">
    <source>
        <dbReference type="Proteomes" id="UP000054321"/>
    </source>
</evidence>
<reference evidence="4 5" key="1">
    <citation type="submission" date="2014-04" db="EMBL/GenBank/DDBJ databases">
        <authorList>
            <consortium name="DOE Joint Genome Institute"/>
            <person name="Kuo A."/>
            <person name="Martino E."/>
            <person name="Perotto S."/>
            <person name="Kohler A."/>
            <person name="Nagy L.G."/>
            <person name="Floudas D."/>
            <person name="Copeland A."/>
            <person name="Barry K.W."/>
            <person name="Cichocki N."/>
            <person name="Veneault-Fourrey C."/>
            <person name="LaButti K."/>
            <person name="Lindquist E.A."/>
            <person name="Lipzen A."/>
            <person name="Lundell T."/>
            <person name="Morin E."/>
            <person name="Murat C."/>
            <person name="Sun H."/>
            <person name="Tunlid A."/>
            <person name="Henrissat B."/>
            <person name="Grigoriev I.V."/>
            <person name="Hibbett D.S."/>
            <person name="Martin F."/>
            <person name="Nordberg H.P."/>
            <person name="Cantor M.N."/>
            <person name="Hua S.X."/>
        </authorList>
    </citation>
    <scope>NUCLEOTIDE SEQUENCE [LARGE SCALE GENOMIC DNA]</scope>
    <source>
        <strain evidence="4 5">Zn</strain>
    </source>
</reference>
<keyword evidence="1" id="KW-0175">Coiled coil</keyword>
<organism evidence="4 5">
    <name type="scientific">Oidiodendron maius (strain Zn)</name>
    <dbReference type="NCBI Taxonomy" id="913774"/>
    <lineage>
        <taxon>Eukaryota</taxon>
        <taxon>Fungi</taxon>
        <taxon>Dikarya</taxon>
        <taxon>Ascomycota</taxon>
        <taxon>Pezizomycotina</taxon>
        <taxon>Leotiomycetes</taxon>
        <taxon>Leotiomycetes incertae sedis</taxon>
        <taxon>Myxotrichaceae</taxon>
        <taxon>Oidiodendron</taxon>
    </lineage>
</organism>
<dbReference type="STRING" id="913774.A0A0C3HIT7"/>
<feature type="domain" description="DUF8035" evidence="3">
    <location>
        <begin position="453"/>
        <end position="506"/>
    </location>
</feature>
<evidence type="ECO:0000256" key="2">
    <source>
        <dbReference type="SAM" id="MobiDB-lite"/>
    </source>
</evidence>
<protein>
    <recommendedName>
        <fullName evidence="3">DUF8035 domain-containing protein</fullName>
    </recommendedName>
</protein>
<dbReference type="InParanoid" id="A0A0C3HIT7"/>
<feature type="region of interest" description="Disordered" evidence="2">
    <location>
        <begin position="68"/>
        <end position="129"/>
    </location>
</feature>
<dbReference type="Proteomes" id="UP000054321">
    <property type="component" value="Unassembled WGS sequence"/>
</dbReference>
<accession>A0A0C3HIT7</accession>
<proteinExistence type="predicted"/>
<evidence type="ECO:0000313" key="4">
    <source>
        <dbReference type="EMBL" id="KIN08101.1"/>
    </source>
</evidence>
<feature type="coiled-coil region" evidence="1">
    <location>
        <begin position="514"/>
        <end position="544"/>
    </location>
</feature>
<dbReference type="AlphaFoldDB" id="A0A0C3HIT7"/>
<gene>
    <name evidence="4" type="ORF">OIDMADRAFT_100009</name>
</gene>
<dbReference type="OrthoDB" id="5410752at2759"/>
<dbReference type="HOGENOM" id="CLU_021705_2_0_1"/>
<reference evidence="5" key="2">
    <citation type="submission" date="2015-01" db="EMBL/GenBank/DDBJ databases">
        <title>Evolutionary Origins and Diversification of the Mycorrhizal Mutualists.</title>
        <authorList>
            <consortium name="DOE Joint Genome Institute"/>
            <consortium name="Mycorrhizal Genomics Consortium"/>
            <person name="Kohler A."/>
            <person name="Kuo A."/>
            <person name="Nagy L.G."/>
            <person name="Floudas D."/>
            <person name="Copeland A."/>
            <person name="Barry K.W."/>
            <person name="Cichocki N."/>
            <person name="Veneault-Fourrey C."/>
            <person name="LaButti K."/>
            <person name="Lindquist E.A."/>
            <person name="Lipzen A."/>
            <person name="Lundell T."/>
            <person name="Morin E."/>
            <person name="Murat C."/>
            <person name="Riley R."/>
            <person name="Ohm R."/>
            <person name="Sun H."/>
            <person name="Tunlid A."/>
            <person name="Henrissat B."/>
            <person name="Grigoriev I.V."/>
            <person name="Hibbett D.S."/>
            <person name="Martin F."/>
        </authorList>
    </citation>
    <scope>NUCLEOTIDE SEQUENCE [LARGE SCALE GENOMIC DNA]</scope>
    <source>
        <strain evidence="5">Zn</strain>
    </source>
</reference>
<dbReference type="EMBL" id="KN832870">
    <property type="protein sequence ID" value="KIN08101.1"/>
    <property type="molecule type" value="Genomic_DNA"/>
</dbReference>
<keyword evidence="5" id="KW-1185">Reference proteome</keyword>
<dbReference type="Pfam" id="PF26118">
    <property type="entry name" value="DUF8035"/>
    <property type="match status" value="1"/>
</dbReference>
<name>A0A0C3HIT7_OIDMZ</name>
<evidence type="ECO:0000256" key="1">
    <source>
        <dbReference type="SAM" id="Coils"/>
    </source>
</evidence>
<feature type="compositionally biased region" description="Basic and acidic residues" evidence="2">
    <location>
        <begin position="94"/>
        <end position="123"/>
    </location>
</feature>
<dbReference type="InterPro" id="IPR058348">
    <property type="entry name" value="DUF8035"/>
</dbReference>
<feature type="region of interest" description="Disordered" evidence="2">
    <location>
        <begin position="161"/>
        <end position="198"/>
    </location>
</feature>